<comment type="caution">
    <text evidence="1">The sequence shown here is derived from an EMBL/GenBank/DDBJ whole genome shotgun (WGS) entry which is preliminary data.</text>
</comment>
<name>A0ABV3PGW1_9HYPH</name>
<reference evidence="1 2" key="1">
    <citation type="submission" date="2024-07" db="EMBL/GenBank/DDBJ databases">
        <title>Description of Labrys sedimenti sp. nov., isolated from a diclofenac-degrading enrichment culture.</title>
        <authorList>
            <person name="Tancsics A."/>
            <person name="Csepanyi A."/>
        </authorList>
    </citation>
    <scope>NUCLEOTIDE SEQUENCE [LARGE SCALE GENOMIC DNA]</scope>
    <source>
        <strain evidence="1 2">LMG 23578</strain>
    </source>
</reference>
<dbReference type="Pfam" id="PF20137">
    <property type="entry name" value="BubE"/>
    <property type="match status" value="1"/>
</dbReference>
<dbReference type="Proteomes" id="UP001555786">
    <property type="component" value="Unassembled WGS sequence"/>
</dbReference>
<keyword evidence="2" id="KW-1185">Reference proteome</keyword>
<accession>A0ABV3PGW1</accession>
<gene>
    <name evidence="1" type="ORF">ABXS05_03450</name>
</gene>
<dbReference type="EMBL" id="JBFNQD010000001">
    <property type="protein sequence ID" value="MEW9304579.1"/>
    <property type="molecule type" value="Genomic_DNA"/>
</dbReference>
<dbReference type="InterPro" id="IPR045384">
    <property type="entry name" value="DUF6527"/>
</dbReference>
<organism evidence="1 2">
    <name type="scientific">Labrys neptuniae</name>
    <dbReference type="NCBI Taxonomy" id="376174"/>
    <lineage>
        <taxon>Bacteria</taxon>
        <taxon>Pseudomonadati</taxon>
        <taxon>Pseudomonadota</taxon>
        <taxon>Alphaproteobacteria</taxon>
        <taxon>Hyphomicrobiales</taxon>
        <taxon>Xanthobacteraceae</taxon>
        <taxon>Labrys</taxon>
    </lineage>
</organism>
<evidence type="ECO:0000313" key="1">
    <source>
        <dbReference type="EMBL" id="MEW9304579.1"/>
    </source>
</evidence>
<evidence type="ECO:0000313" key="2">
    <source>
        <dbReference type="Proteomes" id="UP001555786"/>
    </source>
</evidence>
<sequence length="107" mass="11924">MRRGILRTLEGGRLAFVCPGCKELHQITIGEGPGPRWGFNGNHEKPTFTPSIRVSWNEPSDIPEEFDDTSKDRQLVCHSFVTDGQIQFLGDCTHSLAGQTVPLPDFE</sequence>
<proteinExistence type="predicted"/>
<protein>
    <submittedName>
        <fullName evidence="1">DUF6527 family protein</fullName>
    </submittedName>
</protein>